<comment type="caution">
    <text evidence="11">The sequence shown here is derived from an EMBL/GenBank/DDBJ whole genome shotgun (WGS) entry which is preliminary data.</text>
</comment>
<accession>A0AAE4BQM3</accession>
<keyword evidence="3 6" id="KW-0812">Transmembrane</keyword>
<keyword evidence="4 6" id="KW-1133">Transmembrane helix</keyword>
<evidence type="ECO:0000313" key="12">
    <source>
        <dbReference type="Proteomes" id="UP001185092"/>
    </source>
</evidence>
<evidence type="ECO:0000256" key="1">
    <source>
        <dbReference type="ARBA" id="ARBA00004162"/>
    </source>
</evidence>
<feature type="transmembrane region" description="Helical" evidence="6">
    <location>
        <begin position="361"/>
        <end position="384"/>
    </location>
</feature>
<evidence type="ECO:0000259" key="7">
    <source>
        <dbReference type="Pfam" id="PF04024"/>
    </source>
</evidence>
<feature type="transmembrane region" description="Helical" evidence="6">
    <location>
        <begin position="215"/>
        <end position="237"/>
    </location>
</feature>
<keyword evidence="5 6" id="KW-0472">Membrane</keyword>
<evidence type="ECO:0000259" key="8">
    <source>
        <dbReference type="Pfam" id="PF10988"/>
    </source>
</evidence>
<keyword evidence="2" id="KW-1003">Cell membrane</keyword>
<feature type="domain" description="Phage shock protein PspC N-terminal" evidence="7">
    <location>
        <begin position="184"/>
        <end position="241"/>
    </location>
</feature>
<dbReference type="InterPro" id="IPR054319">
    <property type="entry name" value="PspC-rel_ToastRack"/>
</dbReference>
<dbReference type="PANTHER" id="PTHR33885:SF3">
    <property type="entry name" value="PHAGE SHOCK PROTEIN C"/>
    <property type="match status" value="1"/>
</dbReference>
<dbReference type="Pfam" id="PF22744">
    <property type="entry name" value="Toast-rack_PspC-Cterm"/>
    <property type="match status" value="1"/>
</dbReference>
<comment type="subcellular location">
    <subcellularLocation>
        <location evidence="1">Cell membrane</location>
        <topology evidence="1">Single-pass membrane protein</topology>
    </subcellularLocation>
</comment>
<evidence type="ECO:0000256" key="5">
    <source>
        <dbReference type="ARBA" id="ARBA00023136"/>
    </source>
</evidence>
<gene>
    <name evidence="11" type="ORF">HNQ88_002326</name>
</gene>
<feature type="transmembrane region" description="Helical" evidence="6">
    <location>
        <begin position="396"/>
        <end position="417"/>
    </location>
</feature>
<dbReference type="InterPro" id="IPR054321">
    <property type="entry name" value="PspC-rel_TM"/>
</dbReference>
<dbReference type="PANTHER" id="PTHR33885">
    <property type="entry name" value="PHAGE SHOCK PROTEIN C"/>
    <property type="match status" value="1"/>
</dbReference>
<organism evidence="11 12">
    <name type="scientific">Aureibacter tunicatorum</name>
    <dbReference type="NCBI Taxonomy" id="866807"/>
    <lineage>
        <taxon>Bacteria</taxon>
        <taxon>Pseudomonadati</taxon>
        <taxon>Bacteroidota</taxon>
        <taxon>Cytophagia</taxon>
        <taxon>Cytophagales</taxon>
        <taxon>Persicobacteraceae</taxon>
        <taxon>Aureibacter</taxon>
    </lineage>
</organism>
<feature type="domain" description="Putative auto-transporter adhesin head GIN" evidence="8">
    <location>
        <begin position="592"/>
        <end position="766"/>
    </location>
</feature>
<reference evidence="11" key="1">
    <citation type="submission" date="2023-07" db="EMBL/GenBank/DDBJ databases">
        <title>Genomic Encyclopedia of Type Strains, Phase IV (KMG-IV): sequencing the most valuable type-strain genomes for metagenomic binning, comparative biology and taxonomic classification.</title>
        <authorList>
            <person name="Goeker M."/>
        </authorList>
    </citation>
    <scope>NUCLEOTIDE SEQUENCE</scope>
    <source>
        <strain evidence="11">DSM 26174</strain>
    </source>
</reference>
<dbReference type="InterPro" id="IPR021255">
    <property type="entry name" value="DUF2807"/>
</dbReference>
<feature type="domain" description="PspC-related ToastRack" evidence="10">
    <location>
        <begin position="456"/>
        <end position="576"/>
    </location>
</feature>
<sequence length="783" mass="88716">MKKNISINISGIIFHIEEDGFEKLQKYLKEIRKYFSTFEDNEEIIDDIENRIAEVFLTKLDKNKQVISLEDVEEIISMMGSIEDFKEVEDQPFIEENEEEKVHNTPPSNKKLYRDTQRKLLAGVLAGLGHYFKVDSIWLRLIFLCLAFGIFWFPPIFFGLFISYIIMWIIVPAKDDLEEQKFNRKLFRDPNNKIISGSASGIASYLGVDAIVIRLVFILSFFLGGTGILIYIIIWSITPKAKSFSDRVQMKGEPITLSNIENSIKSKLETDEKEESVLAKIILLPFRVLSSVFEYLGKHMKPLLIFLKDAISIITGVVFILVGVVTFCMSIIFLLIVVGLVNFDFGTFPAALFIHSFPIGIYFFTIMIMIPPLAYLIILGLVLIKNDLKIKSGIHWALLSLFCIGIIGSVVVSTQIATSFSQIETAKSEETLNLNGEIIMINSNKINGYKAHQVNDLQIEGYNGKSIKIIELKESHGKNKEMAMLRAGDISYSYTINDSTLTLDDSYFFKPESKFRDQKLRLRLFIPYDQKFTIDEDLDNILDKNILYRFGYDENMLDNNVWYFDKQNDLVCQSCNLSQGNLNTESLKDIIFEEIIIDGNLDISSTIGNNLGIEISNEIRNKLDIAQSDEILYLSNPNKGRINADINIPTGVKKIILEGKATLNANFENVDKIELILNGHSQLIASNIDAKKIELELYDNSKATLSGKTVDLEIEGNENSTISAKELISSNIEIELTESAKAEISPEEKLSAKTYNNSLINYWGSPKNINTNIKGNSEVNKKD</sequence>
<evidence type="ECO:0000256" key="4">
    <source>
        <dbReference type="ARBA" id="ARBA00022989"/>
    </source>
</evidence>
<evidence type="ECO:0000259" key="10">
    <source>
        <dbReference type="Pfam" id="PF22744"/>
    </source>
</evidence>
<evidence type="ECO:0000256" key="6">
    <source>
        <dbReference type="SAM" id="Phobius"/>
    </source>
</evidence>
<proteinExistence type="predicted"/>
<dbReference type="Gene3D" id="2.160.20.120">
    <property type="match status" value="1"/>
</dbReference>
<keyword evidence="12" id="KW-1185">Reference proteome</keyword>
<evidence type="ECO:0000313" key="11">
    <source>
        <dbReference type="EMBL" id="MDR6239289.1"/>
    </source>
</evidence>
<name>A0AAE4BQM3_9BACT</name>
<dbReference type="Pfam" id="PF04024">
    <property type="entry name" value="PspC"/>
    <property type="match status" value="2"/>
</dbReference>
<feature type="domain" description="PspC-related transmembrane region" evidence="9">
    <location>
        <begin position="284"/>
        <end position="420"/>
    </location>
</feature>
<dbReference type="EMBL" id="JAVDQD010000002">
    <property type="protein sequence ID" value="MDR6239289.1"/>
    <property type="molecule type" value="Genomic_DNA"/>
</dbReference>
<evidence type="ECO:0000259" key="9">
    <source>
        <dbReference type="Pfam" id="PF22571"/>
    </source>
</evidence>
<dbReference type="Proteomes" id="UP001185092">
    <property type="component" value="Unassembled WGS sequence"/>
</dbReference>
<dbReference type="InterPro" id="IPR052027">
    <property type="entry name" value="PspC"/>
</dbReference>
<dbReference type="AlphaFoldDB" id="A0AAE4BQM3"/>
<dbReference type="Pfam" id="PF22571">
    <property type="entry name" value="LiaI-LiaF-TM_PspC"/>
    <property type="match status" value="1"/>
</dbReference>
<feature type="domain" description="Phage shock protein PspC N-terminal" evidence="7">
    <location>
        <begin position="110"/>
        <end position="173"/>
    </location>
</feature>
<evidence type="ECO:0000256" key="3">
    <source>
        <dbReference type="ARBA" id="ARBA00022692"/>
    </source>
</evidence>
<dbReference type="RefSeq" id="WP_309938890.1">
    <property type="nucleotide sequence ID" value="NZ_AP025305.1"/>
</dbReference>
<protein>
    <submittedName>
        <fullName evidence="11">Phage shock protein PspC (Stress-responsive transcriptional regulator)</fullName>
    </submittedName>
</protein>
<evidence type="ECO:0000256" key="2">
    <source>
        <dbReference type="ARBA" id="ARBA00022475"/>
    </source>
</evidence>
<dbReference type="InterPro" id="IPR007168">
    <property type="entry name" value="Phageshock_PspC_N"/>
</dbReference>
<dbReference type="Pfam" id="PF10988">
    <property type="entry name" value="DUF2807"/>
    <property type="match status" value="1"/>
</dbReference>
<feature type="transmembrane region" description="Helical" evidence="6">
    <location>
        <begin position="141"/>
        <end position="171"/>
    </location>
</feature>
<dbReference type="GO" id="GO:0005886">
    <property type="term" value="C:plasma membrane"/>
    <property type="evidence" value="ECO:0007669"/>
    <property type="project" value="UniProtKB-SubCell"/>
</dbReference>